<keyword evidence="1" id="KW-0472">Membrane</keyword>
<evidence type="ECO:0000256" key="1">
    <source>
        <dbReference type="SAM" id="Phobius"/>
    </source>
</evidence>
<keyword evidence="1" id="KW-1133">Transmembrane helix</keyword>
<reference evidence="3" key="1">
    <citation type="journal article" date="2019" name="Int. J. Syst. Evol. Microbiol.">
        <title>The Global Catalogue of Microorganisms (GCM) 10K type strain sequencing project: providing services to taxonomists for standard genome sequencing and annotation.</title>
        <authorList>
            <consortium name="The Broad Institute Genomics Platform"/>
            <consortium name="The Broad Institute Genome Sequencing Center for Infectious Disease"/>
            <person name="Wu L."/>
            <person name="Ma J."/>
        </authorList>
    </citation>
    <scope>NUCLEOTIDE SEQUENCE [LARGE SCALE GENOMIC DNA]</scope>
    <source>
        <strain evidence="3">JCM 13581</strain>
    </source>
</reference>
<sequence length="208" mass="22566">MAVQETPRTRHVIPVTEMQVPTQRAADTAPEHGAVMTTLAAKFFAVLRISTGVVFLWAFLDKMFGLGYATQSANAWVNGGSPTNGFLSRVSVGPLESTFQSMAGAVWADWLFMLGLLGIGVALLAGVALRITAAAGGLMMAMMWAAEWPLARYLSDGSPSMSTNPVMEYHVIYALVLIALAVSYAGNTWGLGRRWAEIPFVRRNRWLL</sequence>
<feature type="transmembrane region" description="Helical" evidence="1">
    <location>
        <begin position="39"/>
        <end position="60"/>
    </location>
</feature>
<comment type="caution">
    <text evidence="2">The sequence shown here is derived from an EMBL/GenBank/DDBJ whole genome shotgun (WGS) entry which is preliminary data.</text>
</comment>
<dbReference type="EMBL" id="BAAAMJ010000026">
    <property type="protein sequence ID" value="GAA1914229.1"/>
    <property type="molecule type" value="Genomic_DNA"/>
</dbReference>
<dbReference type="Proteomes" id="UP001501303">
    <property type="component" value="Unassembled WGS sequence"/>
</dbReference>
<feature type="transmembrane region" description="Helical" evidence="1">
    <location>
        <begin position="104"/>
        <end position="124"/>
    </location>
</feature>
<dbReference type="RefSeq" id="WP_344261484.1">
    <property type="nucleotide sequence ID" value="NZ_BAAAMJ010000026.1"/>
</dbReference>
<keyword evidence="1" id="KW-0812">Transmembrane</keyword>
<gene>
    <name evidence="2" type="ORF">GCM10009716_24640</name>
</gene>
<evidence type="ECO:0000313" key="2">
    <source>
        <dbReference type="EMBL" id="GAA1914229.1"/>
    </source>
</evidence>
<name>A0ABP5AHH8_9ACTN</name>
<accession>A0ABP5AHH8</accession>
<keyword evidence="3" id="KW-1185">Reference proteome</keyword>
<proteinExistence type="predicted"/>
<protein>
    <submittedName>
        <fullName evidence="2">DoxX family membrane protein</fullName>
    </submittedName>
</protein>
<feature type="transmembrane region" description="Helical" evidence="1">
    <location>
        <begin position="131"/>
        <end position="151"/>
    </location>
</feature>
<feature type="transmembrane region" description="Helical" evidence="1">
    <location>
        <begin position="171"/>
        <end position="192"/>
    </location>
</feature>
<evidence type="ECO:0000313" key="3">
    <source>
        <dbReference type="Proteomes" id="UP001501303"/>
    </source>
</evidence>
<organism evidence="2 3">
    <name type="scientific">Streptomyces sodiiphilus</name>
    <dbReference type="NCBI Taxonomy" id="226217"/>
    <lineage>
        <taxon>Bacteria</taxon>
        <taxon>Bacillati</taxon>
        <taxon>Actinomycetota</taxon>
        <taxon>Actinomycetes</taxon>
        <taxon>Kitasatosporales</taxon>
        <taxon>Streptomycetaceae</taxon>
        <taxon>Streptomyces</taxon>
    </lineage>
</organism>